<keyword evidence="3" id="KW-1185">Reference proteome</keyword>
<gene>
    <name evidence="2" type="primary">gpM</name>
    <name evidence="2" type="ORF">ACGRHZ_26865</name>
</gene>
<name>A0ABW7JEU6_9VIBR</name>
<dbReference type="Pfam" id="PF05944">
    <property type="entry name" value="Phage_term_smal"/>
    <property type="match status" value="1"/>
</dbReference>
<protein>
    <submittedName>
        <fullName evidence="2">Phage terminase small subunit</fullName>
    </submittedName>
</protein>
<evidence type="ECO:0000313" key="2">
    <source>
        <dbReference type="EMBL" id="MFH0274900.1"/>
    </source>
</evidence>
<dbReference type="EMBL" id="JBIHSE010000004">
    <property type="protein sequence ID" value="MFH0274900.1"/>
    <property type="molecule type" value="Genomic_DNA"/>
</dbReference>
<dbReference type="InterPro" id="IPR010270">
    <property type="entry name" value="Phage_P2_GpM"/>
</dbReference>
<accession>A0ABW7JEU6</accession>
<feature type="compositionally biased region" description="Polar residues" evidence="1">
    <location>
        <begin position="19"/>
        <end position="36"/>
    </location>
</feature>
<evidence type="ECO:0000313" key="3">
    <source>
        <dbReference type="Proteomes" id="UP001607221"/>
    </source>
</evidence>
<comment type="caution">
    <text evidence="2">The sequence shown here is derived from an EMBL/GenBank/DDBJ whole genome shotgun (WGS) entry which is preliminary data.</text>
</comment>
<sequence>MQRRRMRLDAERKAKSAGVQASNTASDNNQKSGSSTNAWDLVRSTIDADIKQLKKIKPLAQKIEYKQKVIENYQPYLTRSDIPVDIKMLLMVWLFDIGKIGDAITICIDAIEKGYKMPDFIKSSSPEFLADTVFDWSEKQFKAGHSAAPYFDQVFKLVTEKFNTYEVITAKYYKLAGLMALGKHGAHPRHVSEPERLKTALAMFTKADQIYDRAGVGTRIAEINKRLAILMIDHND</sequence>
<feature type="region of interest" description="Disordered" evidence="1">
    <location>
        <begin position="1"/>
        <end position="36"/>
    </location>
</feature>
<reference evidence="2 3" key="1">
    <citation type="submission" date="2024-10" db="EMBL/GenBank/DDBJ databases">
        <authorList>
            <person name="Yibar A."/>
            <person name="Saticioglu I.B."/>
            <person name="Duman M."/>
            <person name="Ajmi N."/>
            <person name="Gurler F."/>
            <person name="Ay H."/>
            <person name="Onuk E."/>
            <person name="Guler S."/>
            <person name="Romalde J.L."/>
        </authorList>
    </citation>
    <scope>NUCLEOTIDE SEQUENCE [LARGE SCALE GENOMIC DNA]</scope>
    <source>
        <strain evidence="2 3">1-TCBS-A</strain>
    </source>
</reference>
<dbReference type="Proteomes" id="UP001607221">
    <property type="component" value="Unassembled WGS sequence"/>
</dbReference>
<evidence type="ECO:0000256" key="1">
    <source>
        <dbReference type="SAM" id="MobiDB-lite"/>
    </source>
</evidence>
<dbReference type="RefSeq" id="WP_394633203.1">
    <property type="nucleotide sequence ID" value="NZ_JBIHSE010000004.1"/>
</dbReference>
<proteinExistence type="predicted"/>
<organism evidence="2 3">
    <name type="scientific">Vibrio jasicida</name>
    <dbReference type="NCBI Taxonomy" id="766224"/>
    <lineage>
        <taxon>Bacteria</taxon>
        <taxon>Pseudomonadati</taxon>
        <taxon>Pseudomonadota</taxon>
        <taxon>Gammaproteobacteria</taxon>
        <taxon>Vibrionales</taxon>
        <taxon>Vibrionaceae</taxon>
        <taxon>Vibrio</taxon>
    </lineage>
</organism>